<evidence type="ECO:0000256" key="1">
    <source>
        <dbReference type="ARBA" id="ARBA00006594"/>
    </source>
</evidence>
<dbReference type="PROSITE" id="PS00092">
    <property type="entry name" value="N6_MTASE"/>
    <property type="match status" value="1"/>
</dbReference>
<dbReference type="AlphaFoldDB" id="A0AB39BTM2"/>
<sequence length="494" mass="56695">MKKVEDNLDQRILVCGESINSKQERFELRWNGKAEAINLAGRKPTGTLRPSREGSVNWNTTENLYIEGDNLEVLRILQQSYQQKVNMIYIDPPYNTGKDFVYKDNFRRGKHHNEWLNFMYPRLKLARNLLTEDGVIVVHIDEHELHHLITILHELYGEENALGTIVWDKLNPKGDATSVAVQHESIVCFAKNKAAFLANGGMKRKKPNALKMLKKAESLFKKRGEKYIPTDLLKVAKKYKLPQHIVEEHSSYYNLKTINKEFAAWIKKEESLSRGEAAYSNIDEEGQVYQAVSMAWPNNRKAPDDYFVPLVHPVTKKECPVPAKGWRNPSQTMKKLMERNEIVFGKDETTQPRRKYLLKDHLMENIPSVIAYGGSDAAFFNQIGLKFDHPKPYKFVSEILSFFTKGDDIILDFFSGSASVGHAVMHLNKEDGGEREFILVQLPEKIKPSFQSSDPHLKTICDIGKERLRRAGELISEDESNEGVDIGFKVFKLE</sequence>
<dbReference type="Pfam" id="PF01555">
    <property type="entry name" value="N6_N4_Mtase"/>
    <property type="match status" value="1"/>
</dbReference>
<comment type="similarity">
    <text evidence="1">Belongs to the N(4)/N(6)-methyltransferase family.</text>
</comment>
<dbReference type="InterPro" id="IPR002941">
    <property type="entry name" value="DNA_methylase_N4/N6"/>
</dbReference>
<feature type="domain" description="DNA methylase N-4/N-6" evidence="6">
    <location>
        <begin position="85"/>
        <end position="442"/>
    </location>
</feature>
<dbReference type="Gene3D" id="3.40.50.150">
    <property type="entry name" value="Vaccinia Virus protein VP39"/>
    <property type="match status" value="1"/>
</dbReference>
<evidence type="ECO:0000256" key="2">
    <source>
        <dbReference type="ARBA" id="ARBA00022603"/>
    </source>
</evidence>
<evidence type="ECO:0000256" key="4">
    <source>
        <dbReference type="ARBA" id="ARBA00022691"/>
    </source>
</evidence>
<dbReference type="GO" id="GO:0009307">
    <property type="term" value="P:DNA restriction-modification system"/>
    <property type="evidence" value="ECO:0007669"/>
    <property type="project" value="UniProtKB-KW"/>
</dbReference>
<proteinExistence type="inferred from homology"/>
<dbReference type="InterPro" id="IPR002052">
    <property type="entry name" value="DNA_methylase_N6_adenine_CS"/>
</dbReference>
<organism evidence="7">
    <name type="scientific">Alkalihalophilus sp. As8PL</name>
    <dbReference type="NCBI Taxonomy" id="3237103"/>
    <lineage>
        <taxon>Bacteria</taxon>
        <taxon>Bacillati</taxon>
        <taxon>Bacillota</taxon>
        <taxon>Bacilli</taxon>
        <taxon>Bacillales</taxon>
        <taxon>Bacillaceae</taxon>
        <taxon>Alkalihalophilus</taxon>
    </lineage>
</organism>
<keyword evidence="5" id="KW-0680">Restriction system</keyword>
<dbReference type="SUPFAM" id="SSF53335">
    <property type="entry name" value="S-adenosyl-L-methionine-dependent methyltransferases"/>
    <property type="match status" value="1"/>
</dbReference>
<dbReference type="GO" id="GO:0032259">
    <property type="term" value="P:methylation"/>
    <property type="evidence" value="ECO:0007669"/>
    <property type="project" value="UniProtKB-KW"/>
</dbReference>
<evidence type="ECO:0000256" key="5">
    <source>
        <dbReference type="ARBA" id="ARBA00022747"/>
    </source>
</evidence>
<dbReference type="RefSeq" id="WP_368504144.1">
    <property type="nucleotide sequence ID" value="NZ_CP162551.1"/>
</dbReference>
<dbReference type="GO" id="GO:0008170">
    <property type="term" value="F:N-methyltransferase activity"/>
    <property type="evidence" value="ECO:0007669"/>
    <property type="project" value="InterPro"/>
</dbReference>
<name>A0AB39BTM2_9BACI</name>
<keyword evidence="4" id="KW-0949">S-adenosyl-L-methionine</keyword>
<dbReference type="GO" id="GO:0003677">
    <property type="term" value="F:DNA binding"/>
    <property type="evidence" value="ECO:0007669"/>
    <property type="project" value="InterPro"/>
</dbReference>
<dbReference type="PRINTS" id="PR00506">
    <property type="entry name" value="D21N6MTFRASE"/>
</dbReference>
<dbReference type="EC" id="2.1.1.-" evidence="7"/>
<protein>
    <submittedName>
        <fullName evidence="7">Site-specific DNA-methyltransferase</fullName>
        <ecNumber evidence="7">2.1.1.-</ecNumber>
    </submittedName>
</protein>
<dbReference type="PIRSF" id="PIRSF015855">
    <property type="entry name" value="TypeIII_Mtase_mKpnI"/>
    <property type="match status" value="1"/>
</dbReference>
<keyword evidence="3 7" id="KW-0808">Transferase</keyword>
<dbReference type="REBASE" id="858034">
    <property type="entry name" value="M.AspAs8PLORF19115P"/>
</dbReference>
<evidence type="ECO:0000259" key="6">
    <source>
        <dbReference type="Pfam" id="PF01555"/>
    </source>
</evidence>
<reference evidence="7" key="1">
    <citation type="submission" date="2024-07" db="EMBL/GenBank/DDBJ databases">
        <title>Identification and characteristics of an arsenic-resistant bacterial isolate, which belongs to a novel species.</title>
        <authorList>
            <person name="Juszczyk A."/>
            <person name="Kowalczyk A."/>
            <person name="Was K."/>
            <person name="Kosowicz W."/>
            <person name="Budzyn A."/>
            <person name="Latowski D."/>
        </authorList>
    </citation>
    <scope>NUCLEOTIDE SEQUENCE</scope>
    <source>
        <strain evidence="7">As8PL</strain>
    </source>
</reference>
<dbReference type="EMBL" id="CP162551">
    <property type="protein sequence ID" value="XDI36759.1"/>
    <property type="molecule type" value="Genomic_DNA"/>
</dbReference>
<evidence type="ECO:0000313" key="7">
    <source>
        <dbReference type="EMBL" id="XDI36759.1"/>
    </source>
</evidence>
<accession>A0AB39BTM2</accession>
<keyword evidence="2 7" id="KW-0489">Methyltransferase</keyword>
<gene>
    <name evidence="7" type="ORF">AB3N04_19115</name>
</gene>
<evidence type="ECO:0000256" key="3">
    <source>
        <dbReference type="ARBA" id="ARBA00022679"/>
    </source>
</evidence>
<dbReference type="InterPro" id="IPR002295">
    <property type="entry name" value="N4/N6-MTase_EcoPI_Mod-like"/>
</dbReference>
<dbReference type="InterPro" id="IPR029063">
    <property type="entry name" value="SAM-dependent_MTases_sf"/>
</dbReference>